<dbReference type="SUPFAM" id="SSF56042">
    <property type="entry name" value="PurM C-terminal domain-like"/>
    <property type="match status" value="1"/>
</dbReference>
<gene>
    <name evidence="15" type="primary">purM</name>
    <name evidence="19" type="ORF">SMC2_06165</name>
    <name evidence="18" type="ORF">SMC3_05790</name>
</gene>
<name>A0A398DE60_9BACT</name>
<dbReference type="PANTHER" id="PTHR10520:SF12">
    <property type="entry name" value="TRIFUNCTIONAL PURINE BIOSYNTHETIC PROTEIN ADENOSINE-3"/>
    <property type="match status" value="1"/>
</dbReference>
<organism evidence="18 21">
    <name type="scientific">Candidatus Cryosericum hinesii</name>
    <dbReference type="NCBI Taxonomy" id="2290915"/>
    <lineage>
        <taxon>Bacteria</taxon>
        <taxon>Pseudomonadati</taxon>
        <taxon>Caldisericota/Cryosericota group</taxon>
        <taxon>Candidatus Cryosericota</taxon>
        <taxon>Candidatus Cryosericia</taxon>
        <taxon>Candidatus Cryosericales</taxon>
        <taxon>Candidatus Cryosericaceae</taxon>
        <taxon>Candidatus Cryosericum</taxon>
    </lineage>
</organism>
<evidence type="ECO:0000259" key="16">
    <source>
        <dbReference type="Pfam" id="PF00586"/>
    </source>
</evidence>
<protein>
    <recommendedName>
        <fullName evidence="5 15">Phosphoribosylformylglycinamidine cyclo-ligase</fullName>
        <ecNumber evidence="4 15">6.3.3.1</ecNumber>
    </recommendedName>
    <alternativeName>
        <fullName evidence="12 15">AIR synthase</fullName>
    </alternativeName>
    <alternativeName>
        <fullName evidence="13 15">AIRS</fullName>
    </alternativeName>
    <alternativeName>
        <fullName evidence="11 15">Phosphoribosyl-aminoimidazole synthetase</fullName>
    </alternativeName>
</protein>
<dbReference type="InterPro" id="IPR036921">
    <property type="entry name" value="PurM-like_N_sf"/>
</dbReference>
<comment type="pathway">
    <text evidence="2 15">Purine metabolism; IMP biosynthesis via de novo pathway; 5-amino-1-(5-phospho-D-ribosyl)imidazole from N(2)-formyl-N(1)-(5-phospho-D-ribosyl)glycinamide: step 2/2.</text>
</comment>
<dbReference type="GO" id="GO:0004637">
    <property type="term" value="F:phosphoribosylamine-glycine ligase activity"/>
    <property type="evidence" value="ECO:0007669"/>
    <property type="project" value="TreeGrafter"/>
</dbReference>
<evidence type="ECO:0000256" key="10">
    <source>
        <dbReference type="ARBA" id="ARBA00022840"/>
    </source>
</evidence>
<reference evidence="20 21" key="1">
    <citation type="submission" date="2018-09" db="EMBL/GenBank/DDBJ databases">
        <title>Discovery and Ecogenomic Context for Candidatus Cryosericales, a Global Caldiserica Order Active in Thawing Permafrost.</title>
        <authorList>
            <person name="Martinez M.A."/>
            <person name="Woodcroft B.J."/>
            <person name="Ignacio Espinoza J.C."/>
            <person name="Zayed A."/>
            <person name="Singleton C.M."/>
            <person name="Boyd J."/>
            <person name="Li Y.-F."/>
            <person name="Purvine S."/>
            <person name="Maughan H."/>
            <person name="Hodgkins S.B."/>
            <person name="Anderson D."/>
            <person name="Sederholm M."/>
            <person name="Temperton B."/>
            <person name="Saleska S.R."/>
            <person name="Tyson G.W."/>
            <person name="Rich V.I."/>
        </authorList>
    </citation>
    <scope>NUCLEOTIDE SEQUENCE [LARGE SCALE GENOMIC DNA]</scope>
    <source>
        <strain evidence="19 20">SMC2</strain>
        <strain evidence="18 21">SMC3</strain>
    </source>
</reference>
<accession>A0A398DE60</accession>
<evidence type="ECO:0000256" key="12">
    <source>
        <dbReference type="ARBA" id="ARBA00032931"/>
    </source>
</evidence>
<evidence type="ECO:0000256" key="5">
    <source>
        <dbReference type="ARBA" id="ARBA00020367"/>
    </source>
</evidence>
<keyword evidence="6 15" id="KW-0963">Cytoplasm</keyword>
<keyword evidence="10 15" id="KW-0067">ATP-binding</keyword>
<dbReference type="HAMAP" id="MF_00741">
    <property type="entry name" value="AIRS"/>
    <property type="match status" value="1"/>
</dbReference>
<comment type="subcellular location">
    <subcellularLocation>
        <location evidence="1 15">Cytoplasm</location>
    </subcellularLocation>
</comment>
<feature type="domain" description="PurM-like C-terminal" evidence="17">
    <location>
        <begin position="182"/>
        <end position="342"/>
    </location>
</feature>
<dbReference type="InterPro" id="IPR016188">
    <property type="entry name" value="PurM-like_N"/>
</dbReference>
<evidence type="ECO:0000256" key="1">
    <source>
        <dbReference type="ARBA" id="ARBA00004496"/>
    </source>
</evidence>
<dbReference type="Gene3D" id="3.90.650.10">
    <property type="entry name" value="PurM-like C-terminal domain"/>
    <property type="match status" value="1"/>
</dbReference>
<dbReference type="FunFam" id="3.30.1330.10:FF:000001">
    <property type="entry name" value="Phosphoribosylformylglycinamidine cyclo-ligase"/>
    <property type="match status" value="1"/>
</dbReference>
<evidence type="ECO:0000256" key="13">
    <source>
        <dbReference type="ARBA" id="ARBA00033093"/>
    </source>
</evidence>
<feature type="domain" description="PurM-like N-terminal" evidence="16">
    <location>
        <begin position="64"/>
        <end position="169"/>
    </location>
</feature>
<dbReference type="GO" id="GO:0004641">
    <property type="term" value="F:phosphoribosylformylglycinamidine cyclo-ligase activity"/>
    <property type="evidence" value="ECO:0007669"/>
    <property type="project" value="UniProtKB-UniRule"/>
</dbReference>
<dbReference type="AlphaFoldDB" id="A0A398DE60"/>
<dbReference type="GO" id="GO:0046084">
    <property type="term" value="P:adenine biosynthetic process"/>
    <property type="evidence" value="ECO:0007669"/>
    <property type="project" value="TreeGrafter"/>
</dbReference>
<dbReference type="FunFam" id="3.90.650.10:FF:000011">
    <property type="entry name" value="Phosphoribosylformylglycinamidine cyclo-ligase"/>
    <property type="match status" value="1"/>
</dbReference>
<dbReference type="EC" id="6.3.3.1" evidence="4 15"/>
<proteinExistence type="inferred from homology"/>
<evidence type="ECO:0000256" key="15">
    <source>
        <dbReference type="HAMAP-Rule" id="MF_00741"/>
    </source>
</evidence>
<comment type="catalytic activity">
    <reaction evidence="14 15">
        <text>2-formamido-N(1)-(5-O-phospho-beta-D-ribosyl)acetamidine + ATP = 5-amino-1-(5-phospho-beta-D-ribosyl)imidazole + ADP + phosphate + H(+)</text>
        <dbReference type="Rhea" id="RHEA:23032"/>
        <dbReference type="ChEBI" id="CHEBI:15378"/>
        <dbReference type="ChEBI" id="CHEBI:30616"/>
        <dbReference type="ChEBI" id="CHEBI:43474"/>
        <dbReference type="ChEBI" id="CHEBI:137981"/>
        <dbReference type="ChEBI" id="CHEBI:147287"/>
        <dbReference type="ChEBI" id="CHEBI:456216"/>
        <dbReference type="EC" id="6.3.3.1"/>
    </reaction>
</comment>
<dbReference type="Proteomes" id="UP000266042">
    <property type="component" value="Unassembled WGS sequence"/>
</dbReference>
<evidence type="ECO:0000256" key="4">
    <source>
        <dbReference type="ARBA" id="ARBA00013047"/>
    </source>
</evidence>
<dbReference type="GO" id="GO:0006189">
    <property type="term" value="P:'de novo' IMP biosynthetic process"/>
    <property type="evidence" value="ECO:0007669"/>
    <property type="project" value="UniProtKB-UniRule"/>
</dbReference>
<dbReference type="GO" id="GO:0005829">
    <property type="term" value="C:cytosol"/>
    <property type="evidence" value="ECO:0007669"/>
    <property type="project" value="TreeGrafter"/>
</dbReference>
<sequence length="349" mass="36812">MNKQRWSMQRDSYQQAGVDIAAGDRAVELMRKAVASTVTPGVLGDIGGFGGCFQPNLAGVAEPVLVAGTDGVGTKLKIAFMTGRHDTVGIDCVAMCANDVAAMGAVPLFFLDYIALGRLVPERVAEIVGGVAAGCRQAHCALVGGETAEMPGFYPVEEYDLAGFCVGLVDRSHIVDGHTVHAGDVLVGLPSSGLHSNGFSLVRHIVFDQHHLDVGTYVPELGRTVGEELLEPTIIYVDAAARARAAAPVGGMAHITGGGLLGNIPRVVPQGLRVELDIRTWQAPPVFDWLTRLGKLEEQECYQTFNMGLGFVFIVPEVSVDSVCRNLAGDGARAVGRIVPGDPGVELCR</sequence>
<evidence type="ECO:0000256" key="7">
    <source>
        <dbReference type="ARBA" id="ARBA00022598"/>
    </source>
</evidence>
<comment type="similarity">
    <text evidence="3 15">Belongs to the AIR synthase family.</text>
</comment>
<dbReference type="CDD" id="cd02196">
    <property type="entry name" value="PurM"/>
    <property type="match status" value="1"/>
</dbReference>
<evidence type="ECO:0000259" key="17">
    <source>
        <dbReference type="Pfam" id="PF02769"/>
    </source>
</evidence>
<evidence type="ECO:0000256" key="3">
    <source>
        <dbReference type="ARBA" id="ARBA00010280"/>
    </source>
</evidence>
<dbReference type="Pfam" id="PF02769">
    <property type="entry name" value="AIRS_C"/>
    <property type="match status" value="1"/>
</dbReference>
<dbReference type="UniPathway" id="UPA00074">
    <property type="reaction ID" value="UER00129"/>
</dbReference>
<dbReference type="PANTHER" id="PTHR10520">
    <property type="entry name" value="TRIFUNCTIONAL PURINE BIOSYNTHETIC PROTEIN ADENOSINE-3-RELATED"/>
    <property type="match status" value="1"/>
</dbReference>
<comment type="caution">
    <text evidence="18">The sequence shown here is derived from an EMBL/GenBank/DDBJ whole genome shotgun (WGS) entry which is preliminary data.</text>
</comment>
<keyword evidence="9 15" id="KW-0658">Purine biosynthesis</keyword>
<evidence type="ECO:0000256" key="14">
    <source>
        <dbReference type="ARBA" id="ARBA00049057"/>
    </source>
</evidence>
<dbReference type="InterPro" id="IPR010918">
    <property type="entry name" value="PurM-like_C_dom"/>
</dbReference>
<dbReference type="SUPFAM" id="SSF55326">
    <property type="entry name" value="PurM N-terminal domain-like"/>
    <property type="match status" value="1"/>
</dbReference>
<dbReference type="GO" id="GO:0005524">
    <property type="term" value="F:ATP binding"/>
    <property type="evidence" value="ECO:0007669"/>
    <property type="project" value="UniProtKB-KW"/>
</dbReference>
<evidence type="ECO:0000256" key="6">
    <source>
        <dbReference type="ARBA" id="ARBA00022490"/>
    </source>
</evidence>
<evidence type="ECO:0000313" key="19">
    <source>
        <dbReference type="EMBL" id="RIE12902.1"/>
    </source>
</evidence>
<dbReference type="EMBL" id="QXIW01000028">
    <property type="protein sequence ID" value="RIE12773.1"/>
    <property type="molecule type" value="Genomic_DNA"/>
</dbReference>
<dbReference type="InterPro" id="IPR004733">
    <property type="entry name" value="PurM_cligase"/>
</dbReference>
<keyword evidence="8 15" id="KW-0547">Nucleotide-binding</keyword>
<dbReference type="Pfam" id="PF00586">
    <property type="entry name" value="AIRS"/>
    <property type="match status" value="1"/>
</dbReference>
<evidence type="ECO:0000256" key="11">
    <source>
        <dbReference type="ARBA" id="ARBA00031908"/>
    </source>
</evidence>
<evidence type="ECO:0000313" key="20">
    <source>
        <dbReference type="Proteomes" id="UP000265724"/>
    </source>
</evidence>
<dbReference type="Gene3D" id="3.30.1330.10">
    <property type="entry name" value="PurM-like, N-terminal domain"/>
    <property type="match status" value="1"/>
</dbReference>
<keyword evidence="20" id="KW-1185">Reference proteome</keyword>
<keyword evidence="7 15" id="KW-0436">Ligase</keyword>
<dbReference type="InterPro" id="IPR036676">
    <property type="entry name" value="PurM-like_C_sf"/>
</dbReference>
<evidence type="ECO:0000256" key="8">
    <source>
        <dbReference type="ARBA" id="ARBA00022741"/>
    </source>
</evidence>
<dbReference type="Proteomes" id="UP000265724">
    <property type="component" value="Unassembled WGS sequence"/>
</dbReference>
<dbReference type="NCBIfam" id="TIGR00878">
    <property type="entry name" value="purM"/>
    <property type="match status" value="1"/>
</dbReference>
<evidence type="ECO:0000313" key="21">
    <source>
        <dbReference type="Proteomes" id="UP000266042"/>
    </source>
</evidence>
<evidence type="ECO:0000256" key="2">
    <source>
        <dbReference type="ARBA" id="ARBA00004686"/>
    </source>
</evidence>
<evidence type="ECO:0000256" key="9">
    <source>
        <dbReference type="ARBA" id="ARBA00022755"/>
    </source>
</evidence>
<dbReference type="EMBL" id="QXIX01000049">
    <property type="protein sequence ID" value="RIE12902.1"/>
    <property type="molecule type" value="Genomic_DNA"/>
</dbReference>
<evidence type="ECO:0000313" key="18">
    <source>
        <dbReference type="EMBL" id="RIE12773.1"/>
    </source>
</evidence>